<feature type="domain" description="C2H2-type" evidence="6">
    <location>
        <begin position="109"/>
        <end position="132"/>
    </location>
</feature>
<dbReference type="InterPro" id="IPR013087">
    <property type="entry name" value="Znf_C2H2_type"/>
</dbReference>
<evidence type="ECO:0000256" key="1">
    <source>
        <dbReference type="ARBA" id="ARBA00022723"/>
    </source>
</evidence>
<dbReference type="PROSITE" id="PS50157">
    <property type="entry name" value="ZINC_FINGER_C2H2_2"/>
    <property type="match status" value="3"/>
</dbReference>
<evidence type="ECO:0000256" key="4">
    <source>
        <dbReference type="ARBA" id="ARBA00022833"/>
    </source>
</evidence>
<dbReference type="RefSeq" id="XP_022244494.1">
    <property type="nucleotide sequence ID" value="XM_022388786.1"/>
</dbReference>
<keyword evidence="4" id="KW-0862">Zinc</keyword>
<dbReference type="PANTHER" id="PTHR24379:SF121">
    <property type="entry name" value="C2H2-TYPE DOMAIN-CONTAINING PROTEIN"/>
    <property type="match status" value="1"/>
</dbReference>
<keyword evidence="7" id="KW-1185">Reference proteome</keyword>
<evidence type="ECO:0000259" key="6">
    <source>
        <dbReference type="PROSITE" id="PS50157"/>
    </source>
</evidence>
<sequence length="187" mass="21885">MFLGFFCQVIVKCDTLKRSTMYITTTSNGRLISNPFRVQFGVFLALTISNFPLVMVNKDSCVYEIRTFERLKSKGKLANQQCVVCNQKLNSRAALKRHMKIHFPSREKFACFLCGTVVSRKDHLNRHMRWQHKDLVFICPICKRLFMSNDELNYHLTNSHKDNFEVVSILSMESSPIKFMKTEEKED</sequence>
<dbReference type="Proteomes" id="UP000694941">
    <property type="component" value="Unplaced"/>
</dbReference>
<evidence type="ECO:0000313" key="8">
    <source>
        <dbReference type="RefSeq" id="XP_022244494.1"/>
    </source>
</evidence>
<accession>A0ABM1SLI8</accession>
<proteinExistence type="predicted"/>
<feature type="domain" description="C2H2-type" evidence="6">
    <location>
        <begin position="80"/>
        <end position="107"/>
    </location>
</feature>
<dbReference type="GeneID" id="111086340"/>
<dbReference type="SUPFAM" id="SSF57667">
    <property type="entry name" value="beta-beta-alpha zinc fingers"/>
    <property type="match status" value="1"/>
</dbReference>
<dbReference type="InterPro" id="IPR036236">
    <property type="entry name" value="Znf_C2H2_sf"/>
</dbReference>
<dbReference type="Pfam" id="PF13894">
    <property type="entry name" value="zf-C2H2_4"/>
    <property type="match status" value="1"/>
</dbReference>
<name>A0ABM1SLI8_LIMPO</name>
<evidence type="ECO:0000256" key="3">
    <source>
        <dbReference type="ARBA" id="ARBA00022771"/>
    </source>
</evidence>
<evidence type="ECO:0000313" key="7">
    <source>
        <dbReference type="Proteomes" id="UP000694941"/>
    </source>
</evidence>
<dbReference type="Gene3D" id="3.30.160.60">
    <property type="entry name" value="Classic Zinc Finger"/>
    <property type="match status" value="1"/>
</dbReference>
<dbReference type="PROSITE" id="PS00028">
    <property type="entry name" value="ZINC_FINGER_C2H2_1"/>
    <property type="match status" value="3"/>
</dbReference>
<protein>
    <submittedName>
        <fullName evidence="8">Zinc finger and BTB domain-containing protein 14-like</fullName>
    </submittedName>
</protein>
<organism evidence="7 8">
    <name type="scientific">Limulus polyphemus</name>
    <name type="common">Atlantic horseshoe crab</name>
    <dbReference type="NCBI Taxonomy" id="6850"/>
    <lineage>
        <taxon>Eukaryota</taxon>
        <taxon>Metazoa</taxon>
        <taxon>Ecdysozoa</taxon>
        <taxon>Arthropoda</taxon>
        <taxon>Chelicerata</taxon>
        <taxon>Merostomata</taxon>
        <taxon>Xiphosura</taxon>
        <taxon>Limulidae</taxon>
        <taxon>Limulus</taxon>
    </lineage>
</organism>
<reference evidence="8" key="1">
    <citation type="submission" date="2025-08" db="UniProtKB">
        <authorList>
            <consortium name="RefSeq"/>
        </authorList>
    </citation>
    <scope>IDENTIFICATION</scope>
    <source>
        <tissue evidence="8">Muscle</tissue>
    </source>
</reference>
<keyword evidence="3 5" id="KW-0863">Zinc-finger</keyword>
<feature type="domain" description="C2H2-type" evidence="6">
    <location>
        <begin position="137"/>
        <end position="165"/>
    </location>
</feature>
<dbReference type="Pfam" id="PF00096">
    <property type="entry name" value="zf-C2H2"/>
    <property type="match status" value="2"/>
</dbReference>
<gene>
    <name evidence="8" type="primary">LOC111086340</name>
</gene>
<dbReference type="PANTHER" id="PTHR24379">
    <property type="entry name" value="KRAB AND ZINC FINGER DOMAIN-CONTAINING"/>
    <property type="match status" value="1"/>
</dbReference>
<evidence type="ECO:0000256" key="2">
    <source>
        <dbReference type="ARBA" id="ARBA00022737"/>
    </source>
</evidence>
<evidence type="ECO:0000256" key="5">
    <source>
        <dbReference type="PROSITE-ProRule" id="PRU00042"/>
    </source>
</evidence>
<dbReference type="SMART" id="SM00355">
    <property type="entry name" value="ZnF_C2H2"/>
    <property type="match status" value="3"/>
</dbReference>
<keyword evidence="2" id="KW-0677">Repeat</keyword>
<keyword evidence="1" id="KW-0479">Metal-binding</keyword>